<dbReference type="AlphaFoldDB" id="A0A517SXY5"/>
<keyword evidence="3 5" id="KW-1133">Transmembrane helix</keyword>
<keyword evidence="2 5" id="KW-0812">Transmembrane</keyword>
<dbReference type="InterPro" id="IPR046483">
    <property type="entry name" value="DUF6576"/>
</dbReference>
<dbReference type="SMART" id="SM01160">
    <property type="entry name" value="DUF1751"/>
    <property type="match status" value="1"/>
</dbReference>
<evidence type="ECO:0000256" key="2">
    <source>
        <dbReference type="ARBA" id="ARBA00022692"/>
    </source>
</evidence>
<feature type="transmembrane region" description="Helical" evidence="5">
    <location>
        <begin position="204"/>
        <end position="222"/>
    </location>
</feature>
<keyword evidence="4 5" id="KW-0472">Membrane</keyword>
<dbReference type="PANTHER" id="PTHR43066:SF11">
    <property type="entry name" value="PEPTIDASE S54 RHOMBOID DOMAIN-CONTAINING PROTEIN"/>
    <property type="match status" value="1"/>
</dbReference>
<feature type="domain" description="Peptidase S54 rhomboid" evidence="6">
    <location>
        <begin position="73"/>
        <end position="222"/>
    </location>
</feature>
<keyword evidence="8" id="KW-0645">Protease</keyword>
<dbReference type="EMBL" id="CP036272">
    <property type="protein sequence ID" value="QDT61010.1"/>
    <property type="molecule type" value="Genomic_DNA"/>
</dbReference>
<protein>
    <submittedName>
        <fullName evidence="8">Rhomboid protease AarA</fullName>
        <ecNumber evidence="8">3.4.21.105</ecNumber>
    </submittedName>
</protein>
<evidence type="ECO:0000256" key="3">
    <source>
        <dbReference type="ARBA" id="ARBA00022989"/>
    </source>
</evidence>
<dbReference type="OrthoDB" id="9813074at2"/>
<dbReference type="Proteomes" id="UP000315003">
    <property type="component" value="Chromosome"/>
</dbReference>
<proteinExistence type="predicted"/>
<feature type="transmembrane region" description="Helical" evidence="5">
    <location>
        <begin position="79"/>
        <end position="104"/>
    </location>
</feature>
<dbReference type="SUPFAM" id="SSF144091">
    <property type="entry name" value="Rhomboid-like"/>
    <property type="match status" value="1"/>
</dbReference>
<dbReference type="Pfam" id="PF20216">
    <property type="entry name" value="DUF6576"/>
    <property type="match status" value="1"/>
</dbReference>
<feature type="transmembrane region" description="Helical" evidence="5">
    <location>
        <begin position="36"/>
        <end position="59"/>
    </location>
</feature>
<evidence type="ECO:0000313" key="8">
    <source>
        <dbReference type="EMBL" id="QDT61010.1"/>
    </source>
</evidence>
<dbReference type="Gene3D" id="1.20.1540.10">
    <property type="entry name" value="Rhomboid-like"/>
    <property type="match status" value="1"/>
</dbReference>
<reference evidence="8 9" key="1">
    <citation type="submission" date="2019-02" db="EMBL/GenBank/DDBJ databases">
        <title>Deep-cultivation of Planctomycetes and their phenomic and genomic characterization uncovers novel biology.</title>
        <authorList>
            <person name="Wiegand S."/>
            <person name="Jogler M."/>
            <person name="Boedeker C."/>
            <person name="Pinto D."/>
            <person name="Vollmers J."/>
            <person name="Rivas-Marin E."/>
            <person name="Kohn T."/>
            <person name="Peeters S.H."/>
            <person name="Heuer A."/>
            <person name="Rast P."/>
            <person name="Oberbeckmann S."/>
            <person name="Bunk B."/>
            <person name="Jeske O."/>
            <person name="Meyerdierks A."/>
            <person name="Storesund J.E."/>
            <person name="Kallscheuer N."/>
            <person name="Luecker S."/>
            <person name="Lage O.M."/>
            <person name="Pohl T."/>
            <person name="Merkel B.J."/>
            <person name="Hornburger P."/>
            <person name="Mueller R.-W."/>
            <person name="Bruemmer F."/>
            <person name="Labrenz M."/>
            <person name="Spormann A.M."/>
            <person name="Op den Camp H."/>
            <person name="Overmann J."/>
            <person name="Amann R."/>
            <person name="Jetten M.S.M."/>
            <person name="Mascher T."/>
            <person name="Medema M.H."/>
            <person name="Devos D.P."/>
            <person name="Kaster A.-K."/>
            <person name="Ovreas L."/>
            <person name="Rohde M."/>
            <person name="Galperin M.Y."/>
            <person name="Jogler C."/>
        </authorList>
    </citation>
    <scope>NUCLEOTIDE SEQUENCE [LARGE SCALE GENOMIC DNA]</scope>
    <source>
        <strain evidence="8 9">SV_7m_r</strain>
    </source>
</reference>
<dbReference type="InterPro" id="IPR022764">
    <property type="entry name" value="Peptidase_S54_rhomboid_dom"/>
</dbReference>
<feature type="transmembrane region" description="Helical" evidence="5">
    <location>
        <begin position="143"/>
        <end position="162"/>
    </location>
</feature>
<dbReference type="RefSeq" id="WP_145274547.1">
    <property type="nucleotide sequence ID" value="NZ_CP036272.1"/>
</dbReference>
<dbReference type="GO" id="GO:0004252">
    <property type="term" value="F:serine-type endopeptidase activity"/>
    <property type="evidence" value="ECO:0007669"/>
    <property type="project" value="InterPro"/>
</dbReference>
<feature type="domain" description="DUF6576" evidence="7">
    <location>
        <begin position="255"/>
        <end position="292"/>
    </location>
</feature>
<dbReference type="GO" id="GO:0016020">
    <property type="term" value="C:membrane"/>
    <property type="evidence" value="ECO:0007669"/>
    <property type="project" value="UniProtKB-SubCell"/>
</dbReference>
<evidence type="ECO:0000313" key="9">
    <source>
        <dbReference type="Proteomes" id="UP000315003"/>
    </source>
</evidence>
<evidence type="ECO:0000259" key="6">
    <source>
        <dbReference type="Pfam" id="PF01694"/>
    </source>
</evidence>
<keyword evidence="8" id="KW-0378">Hydrolase</keyword>
<dbReference type="Pfam" id="PF01694">
    <property type="entry name" value="Rhomboid"/>
    <property type="match status" value="1"/>
</dbReference>
<evidence type="ECO:0000256" key="4">
    <source>
        <dbReference type="ARBA" id="ARBA00023136"/>
    </source>
</evidence>
<dbReference type="GO" id="GO:0006508">
    <property type="term" value="P:proteolysis"/>
    <property type="evidence" value="ECO:0007669"/>
    <property type="project" value="UniProtKB-KW"/>
</dbReference>
<comment type="subcellular location">
    <subcellularLocation>
        <location evidence="1">Membrane</location>
        <topology evidence="1">Multi-pass membrane protein</topology>
    </subcellularLocation>
</comment>
<dbReference type="EC" id="3.4.21.105" evidence="8"/>
<sequence length="301" mass="34212">MGLDNRDYARDEPLSPWEQHLRERDRQPLSMTAKLIIVNVAVFVIAMLITGGKTGGVVFEWFGLPVEALQKPWQWYRFLTYGFLHSFSSILHLAFNMMALFFLGQSVERRMGRMEYLRFYLVAVVVSGVFGAIGYWIGGATNVNIVGASGAVVAITILFACYFPNQEILLMMVLPVKAWVLAAIVVGSNLYQSMVPAANGAQEATAFTVHLAGAAFAFLYYFQHWNLGWLNVARFKNPLNKSLRRNRLKLHDPDQKMQRQSEEVDEILAKIHRSGEESLTRAERRALEKYSRAKREKRGES</sequence>
<feature type="transmembrane region" description="Helical" evidence="5">
    <location>
        <begin position="169"/>
        <end position="192"/>
    </location>
</feature>
<evidence type="ECO:0000256" key="5">
    <source>
        <dbReference type="SAM" id="Phobius"/>
    </source>
</evidence>
<gene>
    <name evidence="8" type="primary">aarA</name>
    <name evidence="8" type="ORF">SV7mr_35400</name>
</gene>
<accession>A0A517SXY5</accession>
<feature type="transmembrane region" description="Helical" evidence="5">
    <location>
        <begin position="116"/>
        <end position="137"/>
    </location>
</feature>
<dbReference type="InterPro" id="IPR035952">
    <property type="entry name" value="Rhomboid-like_sf"/>
</dbReference>
<dbReference type="PANTHER" id="PTHR43066">
    <property type="entry name" value="RHOMBOID-RELATED PROTEIN"/>
    <property type="match status" value="1"/>
</dbReference>
<organism evidence="8 9">
    <name type="scientific">Stieleria bergensis</name>
    <dbReference type="NCBI Taxonomy" id="2528025"/>
    <lineage>
        <taxon>Bacteria</taxon>
        <taxon>Pseudomonadati</taxon>
        <taxon>Planctomycetota</taxon>
        <taxon>Planctomycetia</taxon>
        <taxon>Pirellulales</taxon>
        <taxon>Pirellulaceae</taxon>
        <taxon>Stieleria</taxon>
    </lineage>
</organism>
<evidence type="ECO:0000259" key="7">
    <source>
        <dbReference type="Pfam" id="PF20216"/>
    </source>
</evidence>
<keyword evidence="9" id="KW-1185">Reference proteome</keyword>
<name>A0A517SXY5_9BACT</name>
<evidence type="ECO:0000256" key="1">
    <source>
        <dbReference type="ARBA" id="ARBA00004141"/>
    </source>
</evidence>